<keyword evidence="2" id="KW-1185">Reference proteome</keyword>
<dbReference type="PATRIC" id="fig|74031.6.peg.2046"/>
<dbReference type="RefSeq" id="WP_050662895.1">
    <property type="nucleotide sequence ID" value="NZ_CP118494.1"/>
</dbReference>
<dbReference type="InterPro" id="IPR042257">
    <property type="entry name" value="DGOK_C"/>
</dbReference>
<dbReference type="AlphaFoldDB" id="A0A0L6CV96"/>
<name>A0A0L6CV96_9RHOB</name>
<proteinExistence type="predicted"/>
<accession>A0A0L6CV96</accession>
<evidence type="ECO:0000313" key="1">
    <source>
        <dbReference type="EMBL" id="KNX41413.1"/>
    </source>
</evidence>
<dbReference type="Gene3D" id="3.30.420.310">
    <property type="entry name" value="2-keto-3-deoxy-galactonokinase, C-terminal domain"/>
    <property type="match status" value="2"/>
</dbReference>
<dbReference type="Pfam" id="PF05035">
    <property type="entry name" value="DGOK"/>
    <property type="match status" value="1"/>
</dbReference>
<reference evidence="2" key="1">
    <citation type="submission" date="2015-07" db="EMBL/GenBank/DDBJ databases">
        <title>Draft Genome Sequence of Roseovarius tolerans EL-164, a producer of N-Acylated Alanine Methyl Esters (NAMEs).</title>
        <authorList>
            <person name="Voget S."/>
            <person name="Bruns H."/>
            <person name="Wagner-Doebler I."/>
            <person name="Schulz S."/>
            <person name="Daniel R."/>
        </authorList>
    </citation>
    <scope>NUCLEOTIDE SEQUENCE [LARGE SCALE GENOMIC DNA]</scope>
    <source>
        <strain evidence="2">EL-164</strain>
    </source>
</reference>
<organism evidence="1 2">
    <name type="scientific">Roseovarius tolerans</name>
    <dbReference type="NCBI Taxonomy" id="74031"/>
    <lineage>
        <taxon>Bacteria</taxon>
        <taxon>Pseudomonadati</taxon>
        <taxon>Pseudomonadota</taxon>
        <taxon>Alphaproteobacteria</taxon>
        <taxon>Rhodobacterales</taxon>
        <taxon>Roseobacteraceae</taxon>
        <taxon>Roseovarius</taxon>
    </lineage>
</organism>
<comment type="caution">
    <text evidence="1">The sequence shown here is derived from an EMBL/GenBank/DDBJ whole genome shotgun (WGS) entry which is preliminary data.</text>
</comment>
<keyword evidence="1" id="KW-0418">Kinase</keyword>
<dbReference type="GO" id="GO:0008671">
    <property type="term" value="F:2-dehydro-3-deoxygalactonokinase activity"/>
    <property type="evidence" value="ECO:0007669"/>
    <property type="project" value="InterPro"/>
</dbReference>
<sequence>MSDCAIVGHDGHRARAFVLRGGRVVDSAHGPDRDAALAALVAVPERVFHIGDGAPDNLPTPLLPITPGRGLPGLTQNSPADVLDGWVRLLLLGFVEAQPDWDGVALVLTDQLSHWVHLSAREVVSCQSFLTPRLIAALGGTLPADMGALGDSLSRPERLAAHLRSAEVSGRAGAISGYLIGAELAAARPYWLGQSVALIDGGGSGAGHAEALEAQGVPVSRHDPEAILSTALAALGERIG</sequence>
<evidence type="ECO:0000313" key="2">
    <source>
        <dbReference type="Proteomes" id="UP000037046"/>
    </source>
</evidence>
<keyword evidence="1" id="KW-0808">Transferase</keyword>
<dbReference type="InterPro" id="IPR007729">
    <property type="entry name" value="DGOK"/>
</dbReference>
<dbReference type="Proteomes" id="UP000037046">
    <property type="component" value="Unassembled WGS sequence"/>
</dbReference>
<dbReference type="EMBL" id="LGVV01000024">
    <property type="protein sequence ID" value="KNX41413.1"/>
    <property type="molecule type" value="Genomic_DNA"/>
</dbReference>
<dbReference type="GO" id="GO:0034194">
    <property type="term" value="P:D-galactonate catabolic process"/>
    <property type="evidence" value="ECO:0007669"/>
    <property type="project" value="InterPro"/>
</dbReference>
<dbReference type="OrthoDB" id="256574at2"/>
<protein>
    <submittedName>
        <fullName evidence="1">2-keto-3-deoxy-galactonokinase</fullName>
    </submittedName>
</protein>
<dbReference type="STRING" id="74031.SAMN04488077_10482"/>
<gene>
    <name evidence="1" type="ORF">ROTO_20080</name>
</gene>